<feature type="region of interest" description="Disordered" evidence="2">
    <location>
        <begin position="233"/>
        <end position="267"/>
    </location>
</feature>
<dbReference type="EMBL" id="HBIX01025584">
    <property type="protein sequence ID" value="CAE0724802.1"/>
    <property type="molecule type" value="Transcribed_RNA"/>
</dbReference>
<name>A0A7S4ARQ4_9STRA</name>
<feature type="compositionally biased region" description="Acidic residues" evidence="2">
    <location>
        <begin position="357"/>
        <end position="383"/>
    </location>
</feature>
<protein>
    <submittedName>
        <fullName evidence="3">Uncharacterized protein</fullName>
    </submittedName>
</protein>
<evidence type="ECO:0000313" key="3">
    <source>
        <dbReference type="EMBL" id="CAE0724802.1"/>
    </source>
</evidence>
<sequence>MTSTIDIAIITGLSTCCIFLVSKQKLFGSNDDSLAAEKIPLFEDRESKLTENTRLLREEQSTFQKLQDEFKEKNKEFEAQKVELVERESSVREAEIEQKTVGKDLMIRAKEVGKHEAKLKEDLQLFETEKLVQANRIAENLESQKKEVEMRVENLQEEARILQEERDRLKKSDESLASRIEETNKQEAKLQEEARILQEGRDGLKKSEVSLAGRIEESNKQEAKLQKEARILQEKRDGLKKSEESLAGRIEETKKQEANLQKERDGHKQLMESLVGRIEETNKQEAKIQEEARILQGERDGYAKSEERLASRIKEVEEREAKLEKDTQFLEQLRIEQQAIIGKDLEEVTTLGEDEMMTLDEEESVSTSAVEDDEDKPSNEEQEPVQSEAEKRKTMIEEEVKSIVKEADEKELRADKPFDDDSIEALMKGAMEVCYRKKYYDVMNDNLIFFPSVMRAALDYRLMEEAEKFYFSEDDEYPSDLCRALRNVAFEIITENGDDDDYDEKYMTPLSMDFGI</sequence>
<evidence type="ECO:0000256" key="1">
    <source>
        <dbReference type="SAM" id="Coils"/>
    </source>
</evidence>
<accession>A0A7S4ARQ4</accession>
<feature type="region of interest" description="Disordered" evidence="2">
    <location>
        <begin position="357"/>
        <end position="394"/>
    </location>
</feature>
<dbReference type="AlphaFoldDB" id="A0A7S4ARQ4"/>
<gene>
    <name evidence="3" type="ORF">PAUS00366_LOCUS17559</name>
</gene>
<feature type="coiled-coil region" evidence="1">
    <location>
        <begin position="56"/>
        <end position="87"/>
    </location>
</feature>
<proteinExistence type="predicted"/>
<keyword evidence="1" id="KW-0175">Coiled coil</keyword>
<organism evidence="3">
    <name type="scientific">Pseudo-nitzschia australis</name>
    <dbReference type="NCBI Taxonomy" id="44445"/>
    <lineage>
        <taxon>Eukaryota</taxon>
        <taxon>Sar</taxon>
        <taxon>Stramenopiles</taxon>
        <taxon>Ochrophyta</taxon>
        <taxon>Bacillariophyta</taxon>
        <taxon>Bacillariophyceae</taxon>
        <taxon>Bacillariophycidae</taxon>
        <taxon>Bacillariales</taxon>
        <taxon>Bacillariaceae</taxon>
        <taxon>Pseudo-nitzschia</taxon>
    </lineage>
</organism>
<evidence type="ECO:0000256" key="2">
    <source>
        <dbReference type="SAM" id="MobiDB-lite"/>
    </source>
</evidence>
<reference evidence="3" key="1">
    <citation type="submission" date="2021-01" db="EMBL/GenBank/DDBJ databases">
        <authorList>
            <person name="Corre E."/>
            <person name="Pelletier E."/>
            <person name="Niang G."/>
            <person name="Scheremetjew M."/>
            <person name="Finn R."/>
            <person name="Kale V."/>
            <person name="Holt S."/>
            <person name="Cochrane G."/>
            <person name="Meng A."/>
            <person name="Brown T."/>
            <person name="Cohen L."/>
        </authorList>
    </citation>
    <scope>NUCLEOTIDE SEQUENCE</scope>
    <source>
        <strain evidence="3">10249 10 AB</strain>
    </source>
</reference>